<sequence length="203" mass="21928">MSLLAFATVWFVHLLAAMSPGPSFVVCVRTAINEGFRTAFALSLGFGLGSMVWAAGAMAGLTLLFEILPGLFTAMKLIGAGFLLFVAFMMWRHASEPLPTAADVPPRSAWAALRFGFLTFVTNPKPAVFFGAVFAGLVPVTAPLEIRALLVLAVGLNETLWYIFVSRVFSSQHARRVYARIKTWTDRTFGALIAALGIKIALT</sequence>
<evidence type="ECO:0000256" key="2">
    <source>
        <dbReference type="ARBA" id="ARBA00022475"/>
    </source>
</evidence>
<keyword evidence="4 6" id="KW-1133">Transmembrane helix</keyword>
<organism evidence="7 8">
    <name type="scientific">Pseudoprimorskyibacter insulae</name>
    <dbReference type="NCBI Taxonomy" id="1695997"/>
    <lineage>
        <taxon>Bacteria</taxon>
        <taxon>Pseudomonadati</taxon>
        <taxon>Pseudomonadota</taxon>
        <taxon>Alphaproteobacteria</taxon>
        <taxon>Rhodobacterales</taxon>
        <taxon>Paracoccaceae</taxon>
        <taxon>Pseudoprimorskyibacter</taxon>
    </lineage>
</organism>
<dbReference type="OrthoDB" id="9804822at2"/>
<dbReference type="GO" id="GO:0005886">
    <property type="term" value="C:plasma membrane"/>
    <property type="evidence" value="ECO:0007669"/>
    <property type="project" value="UniProtKB-SubCell"/>
</dbReference>
<dbReference type="RefSeq" id="WP_108886000.1">
    <property type="nucleotide sequence ID" value="NZ_OMOJ01000003.1"/>
</dbReference>
<accession>A0A2R8AW67</accession>
<dbReference type="PANTHER" id="PTHR30086:SF19">
    <property type="entry name" value="THREONINE EFFLUX PROTEIN"/>
    <property type="match status" value="1"/>
</dbReference>
<reference evidence="8" key="1">
    <citation type="submission" date="2018-03" db="EMBL/GenBank/DDBJ databases">
        <authorList>
            <person name="Rodrigo-Torres L."/>
            <person name="Arahal R. D."/>
            <person name="Lucena T."/>
        </authorList>
    </citation>
    <scope>NUCLEOTIDE SEQUENCE [LARGE SCALE GENOMIC DNA]</scope>
    <source>
        <strain evidence="8">CECT 8871</strain>
    </source>
</reference>
<evidence type="ECO:0000256" key="5">
    <source>
        <dbReference type="ARBA" id="ARBA00023136"/>
    </source>
</evidence>
<feature type="transmembrane region" description="Helical" evidence="6">
    <location>
        <begin position="43"/>
        <end position="65"/>
    </location>
</feature>
<comment type="subcellular location">
    <subcellularLocation>
        <location evidence="1">Cell membrane</location>
        <topology evidence="1">Multi-pass membrane protein</topology>
    </subcellularLocation>
</comment>
<dbReference type="EMBL" id="OMOJ01000003">
    <property type="protein sequence ID" value="SPF80124.1"/>
    <property type="molecule type" value="Genomic_DNA"/>
</dbReference>
<evidence type="ECO:0000313" key="7">
    <source>
        <dbReference type="EMBL" id="SPF80124.1"/>
    </source>
</evidence>
<protein>
    <submittedName>
        <fullName evidence="7">Threonine efflux protein</fullName>
    </submittedName>
</protein>
<evidence type="ECO:0000313" key="8">
    <source>
        <dbReference type="Proteomes" id="UP000244904"/>
    </source>
</evidence>
<keyword evidence="2" id="KW-1003">Cell membrane</keyword>
<keyword evidence="8" id="KW-1185">Reference proteome</keyword>
<feature type="transmembrane region" description="Helical" evidence="6">
    <location>
        <begin position="77"/>
        <end position="94"/>
    </location>
</feature>
<name>A0A2R8AW67_9RHOB</name>
<dbReference type="PANTHER" id="PTHR30086">
    <property type="entry name" value="ARGININE EXPORTER PROTEIN ARGO"/>
    <property type="match status" value="1"/>
</dbReference>
<dbReference type="Pfam" id="PF01810">
    <property type="entry name" value="LysE"/>
    <property type="match status" value="1"/>
</dbReference>
<evidence type="ECO:0000256" key="1">
    <source>
        <dbReference type="ARBA" id="ARBA00004651"/>
    </source>
</evidence>
<dbReference type="GO" id="GO:0015171">
    <property type="term" value="F:amino acid transmembrane transporter activity"/>
    <property type="evidence" value="ECO:0007669"/>
    <property type="project" value="TreeGrafter"/>
</dbReference>
<proteinExistence type="predicted"/>
<keyword evidence="3 6" id="KW-0812">Transmembrane</keyword>
<feature type="transmembrane region" description="Helical" evidence="6">
    <location>
        <begin position="146"/>
        <end position="164"/>
    </location>
</feature>
<evidence type="ECO:0000256" key="3">
    <source>
        <dbReference type="ARBA" id="ARBA00022692"/>
    </source>
</evidence>
<evidence type="ECO:0000256" key="4">
    <source>
        <dbReference type="ARBA" id="ARBA00022989"/>
    </source>
</evidence>
<dbReference type="Proteomes" id="UP000244904">
    <property type="component" value="Unassembled WGS sequence"/>
</dbReference>
<gene>
    <name evidence="7" type="primary">rhtC</name>
    <name evidence="7" type="ORF">PRI8871_01927</name>
</gene>
<dbReference type="InterPro" id="IPR001123">
    <property type="entry name" value="LeuE-type"/>
</dbReference>
<evidence type="ECO:0000256" key="6">
    <source>
        <dbReference type="SAM" id="Phobius"/>
    </source>
</evidence>
<keyword evidence="5 6" id="KW-0472">Membrane</keyword>
<dbReference type="AlphaFoldDB" id="A0A2R8AW67"/>